<gene>
    <name evidence="1" type="ORF">UY11_C0042G0007</name>
</gene>
<comment type="caution">
    <text evidence="1">The sequence shown here is derived from an EMBL/GenBank/DDBJ whole genome shotgun (WGS) entry which is preliminary data.</text>
</comment>
<accession>A0A0G1TLI0</accession>
<reference evidence="1 2" key="1">
    <citation type="journal article" date="2015" name="Nature">
        <title>rRNA introns, odd ribosomes, and small enigmatic genomes across a large radiation of phyla.</title>
        <authorList>
            <person name="Brown C.T."/>
            <person name="Hug L.A."/>
            <person name="Thomas B.C."/>
            <person name="Sharon I."/>
            <person name="Castelle C.J."/>
            <person name="Singh A."/>
            <person name="Wilkins M.J."/>
            <person name="Williams K.H."/>
            <person name="Banfield J.F."/>
        </authorList>
    </citation>
    <scope>NUCLEOTIDE SEQUENCE [LARGE SCALE GENOMIC DNA]</scope>
</reference>
<dbReference type="EMBL" id="LCOT01000042">
    <property type="protein sequence ID" value="KKU82646.1"/>
    <property type="molecule type" value="Genomic_DNA"/>
</dbReference>
<name>A0A0G1TLI0_9BACT</name>
<sequence length="66" mass="7467">MTVDWGPLIRRHVDNASGNVTVVCPECAKDNPKNYPQRVIGTIVQVLCRYHARHLIVEVTKTNDHS</sequence>
<evidence type="ECO:0000313" key="2">
    <source>
        <dbReference type="Proteomes" id="UP000034265"/>
    </source>
</evidence>
<organism evidence="1 2">
    <name type="scientific">Candidatus Amesbacteria bacterium GW2011_GWC2_47_8</name>
    <dbReference type="NCBI Taxonomy" id="1618367"/>
    <lineage>
        <taxon>Bacteria</taxon>
        <taxon>Candidatus Amesiibacteriota</taxon>
    </lineage>
</organism>
<proteinExistence type="predicted"/>
<dbReference type="Proteomes" id="UP000034265">
    <property type="component" value="Unassembled WGS sequence"/>
</dbReference>
<dbReference type="AlphaFoldDB" id="A0A0G1TLI0"/>
<evidence type="ECO:0000313" key="1">
    <source>
        <dbReference type="EMBL" id="KKU82646.1"/>
    </source>
</evidence>
<protein>
    <submittedName>
        <fullName evidence="1">Uncharacterized protein</fullName>
    </submittedName>
</protein>